<organism evidence="6 7">
    <name type="scientific">Phytoactinopolyspora halotolerans</name>
    <dbReference type="NCBI Taxonomy" id="1981512"/>
    <lineage>
        <taxon>Bacteria</taxon>
        <taxon>Bacillati</taxon>
        <taxon>Actinomycetota</taxon>
        <taxon>Actinomycetes</taxon>
        <taxon>Jiangellales</taxon>
        <taxon>Jiangellaceae</taxon>
        <taxon>Phytoactinopolyspora</taxon>
    </lineage>
</organism>
<sequence>MTPDDRTLHYFRTVYATGSIRAAARQLGMAPSAVSRKVAELERRLGASLLERSARGIRPTEAGDLLSWVIRLSALGLGCGWRR</sequence>
<protein>
    <submittedName>
        <fullName evidence="6">LysR family transcriptional regulator</fullName>
    </submittedName>
</protein>
<dbReference type="AlphaFoldDB" id="A0A6L9SAU1"/>
<keyword evidence="4" id="KW-0804">Transcription</keyword>
<keyword evidence="7" id="KW-1185">Reference proteome</keyword>
<dbReference type="PROSITE" id="PS50931">
    <property type="entry name" value="HTH_LYSR"/>
    <property type="match status" value="1"/>
</dbReference>
<dbReference type="Gene3D" id="1.10.10.10">
    <property type="entry name" value="Winged helix-like DNA-binding domain superfamily/Winged helix DNA-binding domain"/>
    <property type="match status" value="1"/>
</dbReference>
<dbReference type="PANTHER" id="PTHR30346">
    <property type="entry name" value="TRANSCRIPTIONAL DUAL REGULATOR HCAR-RELATED"/>
    <property type="match status" value="1"/>
</dbReference>
<dbReference type="PRINTS" id="PR00039">
    <property type="entry name" value="HTHLYSR"/>
</dbReference>
<dbReference type="Pfam" id="PF00126">
    <property type="entry name" value="HTH_1"/>
    <property type="match status" value="1"/>
</dbReference>
<dbReference type="FunFam" id="1.10.10.10:FF:000001">
    <property type="entry name" value="LysR family transcriptional regulator"/>
    <property type="match status" value="1"/>
</dbReference>
<evidence type="ECO:0000256" key="3">
    <source>
        <dbReference type="ARBA" id="ARBA00023125"/>
    </source>
</evidence>
<keyword evidence="2" id="KW-0805">Transcription regulation</keyword>
<gene>
    <name evidence="6" type="ORF">G1H10_16075</name>
</gene>
<dbReference type="EMBL" id="JAAGOA010000010">
    <property type="protein sequence ID" value="NEE01691.1"/>
    <property type="molecule type" value="Genomic_DNA"/>
</dbReference>
<evidence type="ECO:0000256" key="2">
    <source>
        <dbReference type="ARBA" id="ARBA00023015"/>
    </source>
</evidence>
<dbReference type="PANTHER" id="PTHR30346:SF29">
    <property type="entry name" value="LYSR SUBSTRATE-BINDING"/>
    <property type="match status" value="1"/>
</dbReference>
<comment type="similarity">
    <text evidence="1">Belongs to the LysR transcriptional regulatory family.</text>
</comment>
<dbReference type="InterPro" id="IPR036390">
    <property type="entry name" value="WH_DNA-bd_sf"/>
</dbReference>
<dbReference type="GO" id="GO:0003700">
    <property type="term" value="F:DNA-binding transcription factor activity"/>
    <property type="evidence" value="ECO:0007669"/>
    <property type="project" value="InterPro"/>
</dbReference>
<evidence type="ECO:0000256" key="1">
    <source>
        <dbReference type="ARBA" id="ARBA00009437"/>
    </source>
</evidence>
<name>A0A6L9SAU1_9ACTN</name>
<dbReference type="Proteomes" id="UP000475214">
    <property type="component" value="Unassembled WGS sequence"/>
</dbReference>
<accession>A0A6L9SAU1</accession>
<dbReference type="GO" id="GO:0032993">
    <property type="term" value="C:protein-DNA complex"/>
    <property type="evidence" value="ECO:0007669"/>
    <property type="project" value="TreeGrafter"/>
</dbReference>
<proteinExistence type="inferred from homology"/>
<evidence type="ECO:0000256" key="4">
    <source>
        <dbReference type="ARBA" id="ARBA00023163"/>
    </source>
</evidence>
<evidence type="ECO:0000313" key="6">
    <source>
        <dbReference type="EMBL" id="NEE01691.1"/>
    </source>
</evidence>
<evidence type="ECO:0000313" key="7">
    <source>
        <dbReference type="Proteomes" id="UP000475214"/>
    </source>
</evidence>
<feature type="domain" description="HTH lysR-type" evidence="5">
    <location>
        <begin position="1"/>
        <end position="60"/>
    </location>
</feature>
<reference evidence="6 7" key="1">
    <citation type="submission" date="2020-02" db="EMBL/GenBank/DDBJ databases">
        <authorList>
            <person name="Li X.-J."/>
            <person name="Han X.-M."/>
        </authorList>
    </citation>
    <scope>NUCLEOTIDE SEQUENCE [LARGE SCALE GENOMIC DNA]</scope>
    <source>
        <strain evidence="6 7">CCTCC AB 2017055</strain>
    </source>
</reference>
<dbReference type="InterPro" id="IPR000847">
    <property type="entry name" value="LysR_HTH_N"/>
</dbReference>
<evidence type="ECO:0000259" key="5">
    <source>
        <dbReference type="PROSITE" id="PS50931"/>
    </source>
</evidence>
<keyword evidence="3" id="KW-0238">DNA-binding</keyword>
<dbReference type="RefSeq" id="WP_163739537.1">
    <property type="nucleotide sequence ID" value="NZ_JAAGOA010000010.1"/>
</dbReference>
<dbReference type="InterPro" id="IPR036388">
    <property type="entry name" value="WH-like_DNA-bd_sf"/>
</dbReference>
<dbReference type="GO" id="GO:0003677">
    <property type="term" value="F:DNA binding"/>
    <property type="evidence" value="ECO:0007669"/>
    <property type="project" value="UniProtKB-KW"/>
</dbReference>
<dbReference type="SUPFAM" id="SSF46785">
    <property type="entry name" value="Winged helix' DNA-binding domain"/>
    <property type="match status" value="1"/>
</dbReference>
<comment type="caution">
    <text evidence="6">The sequence shown here is derived from an EMBL/GenBank/DDBJ whole genome shotgun (WGS) entry which is preliminary data.</text>
</comment>